<dbReference type="Pfam" id="PF00179">
    <property type="entry name" value="UQ_con"/>
    <property type="match status" value="1"/>
</dbReference>
<sequence length="196" mass="22383">MSSSSASSRKALSKIACNRLQKELVEWQVNPPSGFKHKVTDNLQRWVIEVNGAAGTLYTNETYQLQVDFPEHYPMEAPQGKGRGKRTLKMVALSRRDASYNDKKKKVKDGWFKRPGMKTAFLANHDHVLNGSRLFDDTANGSIVILILCLQISSTSFNTINHGLQQCPEDNDRYVKNCRNGRSPKQTRWWFHDDKV</sequence>
<dbReference type="Proteomes" id="UP000593561">
    <property type="component" value="Unassembled WGS sequence"/>
</dbReference>
<dbReference type="SMART" id="SM00212">
    <property type="entry name" value="UBCc"/>
    <property type="match status" value="1"/>
</dbReference>
<proteinExistence type="predicted"/>
<organism evidence="2 3">
    <name type="scientific">Gossypium davidsonii</name>
    <name type="common">Davidson's cotton</name>
    <name type="synonym">Gossypium klotzschianum subsp. davidsonii</name>
    <dbReference type="NCBI Taxonomy" id="34287"/>
    <lineage>
        <taxon>Eukaryota</taxon>
        <taxon>Viridiplantae</taxon>
        <taxon>Streptophyta</taxon>
        <taxon>Embryophyta</taxon>
        <taxon>Tracheophyta</taxon>
        <taxon>Spermatophyta</taxon>
        <taxon>Magnoliopsida</taxon>
        <taxon>eudicotyledons</taxon>
        <taxon>Gunneridae</taxon>
        <taxon>Pentapetalae</taxon>
        <taxon>rosids</taxon>
        <taxon>malvids</taxon>
        <taxon>Malvales</taxon>
        <taxon>Malvaceae</taxon>
        <taxon>Malvoideae</taxon>
        <taxon>Gossypium</taxon>
    </lineage>
</organism>
<dbReference type="PROSITE" id="PS50127">
    <property type="entry name" value="UBC_2"/>
    <property type="match status" value="1"/>
</dbReference>
<name>A0A7J8S225_GOSDV</name>
<dbReference type="Gene3D" id="3.10.110.10">
    <property type="entry name" value="Ubiquitin Conjugating Enzyme"/>
    <property type="match status" value="1"/>
</dbReference>
<feature type="domain" description="UBC core" evidence="1">
    <location>
        <begin position="15"/>
        <end position="196"/>
    </location>
</feature>
<gene>
    <name evidence="2" type="ORF">Godav_005907</name>
</gene>
<dbReference type="SUPFAM" id="SSF54495">
    <property type="entry name" value="UBC-like"/>
    <property type="match status" value="1"/>
</dbReference>
<comment type="caution">
    <text evidence="2">The sequence shown here is derived from an EMBL/GenBank/DDBJ whole genome shotgun (WGS) entry which is preliminary data.</text>
</comment>
<dbReference type="EMBL" id="JABFAC010000008">
    <property type="protein sequence ID" value="MBA0620141.1"/>
    <property type="molecule type" value="Genomic_DNA"/>
</dbReference>
<evidence type="ECO:0000313" key="3">
    <source>
        <dbReference type="Proteomes" id="UP000593561"/>
    </source>
</evidence>
<protein>
    <recommendedName>
        <fullName evidence="1">UBC core domain-containing protein</fullName>
    </recommendedName>
</protein>
<accession>A0A7J8S225</accession>
<dbReference type="InterPro" id="IPR016135">
    <property type="entry name" value="UBQ-conjugating_enzyme/RWD"/>
</dbReference>
<keyword evidence="3" id="KW-1185">Reference proteome</keyword>
<dbReference type="InterPro" id="IPR000608">
    <property type="entry name" value="UBC"/>
</dbReference>
<evidence type="ECO:0000313" key="2">
    <source>
        <dbReference type="EMBL" id="MBA0620141.1"/>
    </source>
</evidence>
<dbReference type="AlphaFoldDB" id="A0A7J8S225"/>
<reference evidence="2 3" key="1">
    <citation type="journal article" date="2019" name="Genome Biol. Evol.">
        <title>Insights into the evolution of the New World diploid cottons (Gossypium, subgenus Houzingenia) based on genome sequencing.</title>
        <authorList>
            <person name="Grover C.E."/>
            <person name="Arick M.A. 2nd"/>
            <person name="Thrash A."/>
            <person name="Conover J.L."/>
            <person name="Sanders W.S."/>
            <person name="Peterson D.G."/>
            <person name="Frelichowski J.E."/>
            <person name="Scheffler J.A."/>
            <person name="Scheffler B.E."/>
            <person name="Wendel J.F."/>
        </authorList>
    </citation>
    <scope>NUCLEOTIDE SEQUENCE [LARGE SCALE GENOMIC DNA]</scope>
    <source>
        <strain evidence="2">27</strain>
        <tissue evidence="2">Leaf</tissue>
    </source>
</reference>
<evidence type="ECO:0000259" key="1">
    <source>
        <dbReference type="PROSITE" id="PS50127"/>
    </source>
</evidence>